<dbReference type="SUPFAM" id="SSF56935">
    <property type="entry name" value="Porins"/>
    <property type="match status" value="1"/>
</dbReference>
<dbReference type="Gene3D" id="2.170.130.10">
    <property type="entry name" value="TonB-dependent receptor, plug domain"/>
    <property type="match status" value="1"/>
</dbReference>
<comment type="subcellular location">
    <subcellularLocation>
        <location evidence="1">Cell outer membrane</location>
        <topology evidence="1">Multi-pass membrane protein</topology>
    </subcellularLocation>
</comment>
<reference evidence="10 11" key="1">
    <citation type="submission" date="2012-10" db="EMBL/GenBank/DDBJ databases">
        <title>Genome sequencing and analysis of entomopathogenic fungi Beauveria bassiana D1-5.</title>
        <authorList>
            <person name="Li Q."/>
            <person name="Wang L."/>
            <person name="Zhang Z."/>
            <person name="Wang Q."/>
            <person name="Ren J."/>
            <person name="Wang M."/>
            <person name="Xu W."/>
            <person name="Wang J."/>
            <person name="Lu Y."/>
            <person name="Du Q."/>
            <person name="Sun Z."/>
        </authorList>
    </citation>
    <scope>NUCLEOTIDE SEQUENCE [LARGE SCALE GENOMIC DNA]</scope>
    <source>
        <strain evidence="10 11">D1-5</strain>
    </source>
</reference>
<keyword evidence="3" id="KW-0812">Transmembrane</keyword>
<organism evidence="10 11">
    <name type="scientific">Beauveria bassiana D1-5</name>
    <dbReference type="NCBI Taxonomy" id="1245745"/>
    <lineage>
        <taxon>Eukaryota</taxon>
        <taxon>Fungi</taxon>
        <taxon>Dikarya</taxon>
        <taxon>Ascomycota</taxon>
        <taxon>Pezizomycotina</taxon>
        <taxon>Sordariomycetes</taxon>
        <taxon>Hypocreomycetidae</taxon>
        <taxon>Hypocreales</taxon>
        <taxon>Cordycipitaceae</taxon>
        <taxon>Beauveria</taxon>
    </lineage>
</organism>
<dbReference type="InterPro" id="IPR036942">
    <property type="entry name" value="Beta-barrel_TonB_sf"/>
</dbReference>
<feature type="chain" id="PRO_5001996167" evidence="7">
    <location>
        <begin position="30"/>
        <end position="786"/>
    </location>
</feature>
<dbReference type="Proteomes" id="UP000030106">
    <property type="component" value="Unassembled WGS sequence"/>
</dbReference>
<dbReference type="InterPro" id="IPR039426">
    <property type="entry name" value="TonB-dep_rcpt-like"/>
</dbReference>
<dbReference type="HOGENOM" id="CLU_008287_13_1_1"/>
<gene>
    <name evidence="10" type="ORF">BBAD15_g2761</name>
</gene>
<dbReference type="InterPro" id="IPR000531">
    <property type="entry name" value="Beta-barrel_TonB"/>
</dbReference>
<evidence type="ECO:0000256" key="7">
    <source>
        <dbReference type="SAM" id="SignalP"/>
    </source>
</evidence>
<feature type="domain" description="TonB-dependent receptor plug" evidence="9">
    <location>
        <begin position="76"/>
        <end position="167"/>
    </location>
</feature>
<evidence type="ECO:0000256" key="1">
    <source>
        <dbReference type="ARBA" id="ARBA00004571"/>
    </source>
</evidence>
<dbReference type="PANTHER" id="PTHR30069:SF28">
    <property type="entry name" value="TONB-DEPENDENT RECEPTOR YNCD-RELATED"/>
    <property type="match status" value="1"/>
</dbReference>
<evidence type="ECO:0000259" key="8">
    <source>
        <dbReference type="Pfam" id="PF00593"/>
    </source>
</evidence>
<keyword evidence="6" id="KW-0998">Cell outer membrane</keyword>
<dbReference type="GO" id="GO:0044718">
    <property type="term" value="P:siderophore transmembrane transport"/>
    <property type="evidence" value="ECO:0007669"/>
    <property type="project" value="TreeGrafter"/>
</dbReference>
<dbReference type="Gene3D" id="2.40.170.20">
    <property type="entry name" value="TonB-dependent receptor, beta-barrel domain"/>
    <property type="match status" value="1"/>
</dbReference>
<keyword evidence="7" id="KW-0732">Signal</keyword>
<keyword evidence="5" id="KW-0472">Membrane</keyword>
<evidence type="ECO:0000313" key="11">
    <source>
        <dbReference type="Proteomes" id="UP000030106"/>
    </source>
</evidence>
<evidence type="ECO:0000256" key="3">
    <source>
        <dbReference type="ARBA" id="ARBA00022692"/>
    </source>
</evidence>
<keyword evidence="10" id="KW-0675">Receptor</keyword>
<feature type="domain" description="TonB-dependent receptor-like beta-barrel" evidence="8">
    <location>
        <begin position="222"/>
        <end position="645"/>
    </location>
</feature>
<evidence type="ECO:0000256" key="6">
    <source>
        <dbReference type="ARBA" id="ARBA00023237"/>
    </source>
</evidence>
<dbReference type="Pfam" id="PF00593">
    <property type="entry name" value="TonB_dep_Rec_b-barrel"/>
    <property type="match status" value="1"/>
</dbReference>
<dbReference type="AlphaFoldDB" id="A0A0A2WE89"/>
<dbReference type="InterPro" id="IPR037066">
    <property type="entry name" value="Plug_dom_sf"/>
</dbReference>
<feature type="signal peptide" evidence="7">
    <location>
        <begin position="1"/>
        <end position="29"/>
    </location>
</feature>
<accession>A0A0A2WE89</accession>
<proteinExistence type="predicted"/>
<keyword evidence="4" id="KW-0798">TonB box</keyword>
<dbReference type="EMBL" id="ANFO01000214">
    <property type="protein sequence ID" value="KGQ11479.1"/>
    <property type="molecule type" value="Genomic_DNA"/>
</dbReference>
<sequence>MENYATGQVLPYRLLCLTLCLACGGEARAAEETIVVRAEDGREKFRRLAPDYSQEKRKLERIAGGSNLVAIDEENRLATLQDALDYQPGVLIQNFFGGLDQPRLNIRGSGVQSAPLSNGVLLLQDGLPATDADGSFHISTLDMREARLVSVRRGANSINPQSNSLGGELDLISYTGRDETGRVRYEYGSFGREGFQGALGGLNEQYGVDGRLAVTMDRFAGYRNHSASQRKTVRSNLGYRVDNFENRTWFGWTDLRFDVAGPVSPAVLKKDPKDVYPMVNLRDPHRNVQQARVANRSSWQGDNQWLDIGLWYIKTHDNFVTPANYRLSNSNSEGVQISYALETGPVTWQASTSWDHMNLDRTLLQNRRGTAADKKSIGNYKGRAENVYGTLGAGWKMSHRLLLNLDLKGTHARRDVTAKKTGDSRDQAWTFWTPKAGLIWQAADNQRLFANVSSSYEPATFNQIISPGKGELVPLAPQRGLTWEIGGEGQLFTGMNWQLTLYRSMIKDEYITTYDPQGNAVGVFNYAAKTRHQGLEAGLTGLVPAGPGDIEYRLSWTWSDFRFMGGEYNRKYIAGIPRNMVAGEVLYKWGGWSLGPNLHWSPTDAAVDHGNHLNIQRRERYAVLGLKASYKDSRGWSTYLALDNLTNKRYATTSVANRSVSKNDSTLFPGMGFSGAIRPCFKKYSKHPPRRGANIKQIIPVSDDNEPRLDLNDALAPPAREKAAQRLVADPKPCRQLSPGQRQVKLLAILLALEFDKPRGQPLLRRAGGQPVNMIDILVELAAEMD</sequence>
<dbReference type="GO" id="GO:0015344">
    <property type="term" value="F:siderophore uptake transmembrane transporter activity"/>
    <property type="evidence" value="ECO:0007669"/>
    <property type="project" value="TreeGrafter"/>
</dbReference>
<dbReference type="Pfam" id="PF07715">
    <property type="entry name" value="Plug"/>
    <property type="match status" value="1"/>
</dbReference>
<keyword evidence="2" id="KW-0813">Transport</keyword>
<name>A0A0A2WE89_BEABA</name>
<evidence type="ECO:0000256" key="5">
    <source>
        <dbReference type="ARBA" id="ARBA00023136"/>
    </source>
</evidence>
<dbReference type="PANTHER" id="PTHR30069">
    <property type="entry name" value="TONB-DEPENDENT OUTER MEMBRANE RECEPTOR"/>
    <property type="match status" value="1"/>
</dbReference>
<comment type="caution">
    <text evidence="10">The sequence shown here is derived from an EMBL/GenBank/DDBJ whole genome shotgun (WGS) entry which is preliminary data.</text>
</comment>
<evidence type="ECO:0000256" key="4">
    <source>
        <dbReference type="ARBA" id="ARBA00023077"/>
    </source>
</evidence>
<evidence type="ECO:0000313" key="10">
    <source>
        <dbReference type="EMBL" id="KGQ11479.1"/>
    </source>
</evidence>
<dbReference type="InterPro" id="IPR012910">
    <property type="entry name" value="Plug_dom"/>
</dbReference>
<evidence type="ECO:0000259" key="9">
    <source>
        <dbReference type="Pfam" id="PF07715"/>
    </source>
</evidence>
<evidence type="ECO:0000256" key="2">
    <source>
        <dbReference type="ARBA" id="ARBA00022448"/>
    </source>
</evidence>
<dbReference type="PROSITE" id="PS52016">
    <property type="entry name" value="TONB_DEPENDENT_REC_3"/>
    <property type="match status" value="1"/>
</dbReference>
<protein>
    <submittedName>
        <fullName evidence="10">Putative TonB-dependent receptor YncD</fullName>
    </submittedName>
</protein>